<dbReference type="Proteomes" id="UP000032047">
    <property type="component" value="Unassembled WGS sequence"/>
</dbReference>
<evidence type="ECO:0000313" key="2">
    <source>
        <dbReference type="Proteomes" id="UP000032047"/>
    </source>
</evidence>
<keyword evidence="2" id="KW-1185">Reference proteome</keyword>
<organism evidence="1 2">
    <name type="scientific">Anoxybacillus ayderensis</name>
    <dbReference type="NCBI Taxonomy" id="265546"/>
    <lineage>
        <taxon>Bacteria</taxon>
        <taxon>Bacillati</taxon>
        <taxon>Bacillota</taxon>
        <taxon>Bacilli</taxon>
        <taxon>Bacillales</taxon>
        <taxon>Anoxybacillaceae</taxon>
        <taxon>Anoxybacillus</taxon>
    </lineage>
</organism>
<dbReference type="EMBL" id="JXTG01000001">
    <property type="protein sequence ID" value="KIP22570.1"/>
    <property type="molecule type" value="Genomic_DNA"/>
</dbReference>
<protein>
    <submittedName>
        <fullName evidence="1">Uncharacterized protein</fullName>
    </submittedName>
</protein>
<reference evidence="1 2" key="1">
    <citation type="submission" date="2015-01" db="EMBL/GenBank/DDBJ databases">
        <title>Genome sequence of Anoxybacillus ayderensis strain AB04.</title>
        <authorList>
            <person name="Belduz A.O."/>
            <person name="Canakci S."/>
            <person name="Chan K.-G."/>
            <person name="Kahar U.M."/>
            <person name="Yaakob A.S."/>
            <person name="Chan C.S."/>
            <person name="Goh K.M."/>
        </authorList>
    </citation>
    <scope>NUCLEOTIDE SEQUENCE [LARGE SCALE GENOMIC DNA]</scope>
    <source>
        <strain evidence="1 2">AB04</strain>
    </source>
</reference>
<accession>A0A7W0C3U7</accession>
<accession>A0A0D0GBD8</accession>
<dbReference type="AlphaFoldDB" id="A0A0D0GBD8"/>
<sequence length="104" mass="12213">MASTWKFNVMFALFGCIVAFFSSLLQNSVSTSMIRALIAFVIFFVFAFIIRWMMAFIQKDVSTQNMSFTSSDEIEVEQMIENLNEEEQQKVAEYIRQLLRQEEK</sequence>
<dbReference type="PATRIC" id="fig|265546.4.peg.257"/>
<evidence type="ECO:0000313" key="1">
    <source>
        <dbReference type="EMBL" id="KIP22570.1"/>
    </source>
</evidence>
<gene>
    <name evidence="1" type="ORF">JV16_00250</name>
</gene>
<comment type="caution">
    <text evidence="1">The sequence shown here is derived from an EMBL/GenBank/DDBJ whole genome shotgun (WGS) entry which is preliminary data.</text>
</comment>
<dbReference type="RefSeq" id="WP_021094190.1">
    <property type="nucleotide sequence ID" value="NZ_ANOC01000009.1"/>
</dbReference>
<proteinExistence type="predicted"/>
<name>A0A0D0GBD8_9BACL</name>